<keyword evidence="3 6" id="KW-0812">Transmembrane</keyword>
<feature type="transmembrane region" description="Helical" evidence="6">
    <location>
        <begin position="111"/>
        <end position="128"/>
    </location>
</feature>
<dbReference type="NCBIfam" id="NF008978">
    <property type="entry name" value="PRK12324.1-4"/>
    <property type="match status" value="1"/>
</dbReference>
<dbReference type="GO" id="GO:0016020">
    <property type="term" value="C:membrane"/>
    <property type="evidence" value="ECO:0007669"/>
    <property type="project" value="UniProtKB-SubCell"/>
</dbReference>
<dbReference type="AlphaFoldDB" id="H1HMY6"/>
<dbReference type="Proteomes" id="UP000003167">
    <property type="component" value="Unassembled WGS sequence"/>
</dbReference>
<feature type="transmembrane region" description="Helical" evidence="6">
    <location>
        <begin position="135"/>
        <end position="154"/>
    </location>
</feature>
<feature type="transmembrane region" description="Helical" evidence="6">
    <location>
        <begin position="238"/>
        <end position="254"/>
    </location>
</feature>
<evidence type="ECO:0000256" key="1">
    <source>
        <dbReference type="ARBA" id="ARBA00004141"/>
    </source>
</evidence>
<keyword evidence="8" id="KW-1185">Reference proteome</keyword>
<protein>
    <recommendedName>
        <fullName evidence="9">Decaprenyl-phosphate phosphoribosyltransferase</fullName>
    </recommendedName>
</protein>
<dbReference type="GO" id="GO:0016765">
    <property type="term" value="F:transferase activity, transferring alkyl or aryl (other than methyl) groups"/>
    <property type="evidence" value="ECO:0007669"/>
    <property type="project" value="InterPro"/>
</dbReference>
<dbReference type="STRING" id="999422.HMPREF9944_01530"/>
<feature type="transmembrane region" description="Helical" evidence="6">
    <location>
        <begin position="275"/>
        <end position="294"/>
    </location>
</feature>
<sequence>MNTKDYIRLLRPKQWTKNFFVMLPLFFGGRLFDEQAFIAGLITFLSYSFAASSVYCFNDIHDVDDDRRHPMKCHRPVASGAIPIAVAYGLMLLCIVLSMLCLLLLPAHRLETGGVILFYWLLNLAYCARLKQYAIIDVCIVAFGFVLRLLAGGLATHVLLSKWIVLMTFLITLFMSFAKRRDDVIRMERTGEAPRKNTIRYNLTFMNQAITITAGVTLVCYIMYTVSPEVIENFHNDYLYLTSILVLVGLLRYIQLSVVDQKSGDPTKVLLKDRFTQLIVAAWLLAFLLIIYVLN</sequence>
<evidence type="ECO:0000256" key="2">
    <source>
        <dbReference type="ARBA" id="ARBA00022475"/>
    </source>
</evidence>
<evidence type="ECO:0000256" key="3">
    <source>
        <dbReference type="ARBA" id="ARBA00022692"/>
    </source>
</evidence>
<dbReference type="InterPro" id="IPR044878">
    <property type="entry name" value="UbiA_sf"/>
</dbReference>
<dbReference type="PATRIC" id="fig|999422.3.peg.1604"/>
<proteinExistence type="predicted"/>
<comment type="caution">
    <text evidence="7">The sequence shown here is derived from an EMBL/GenBank/DDBJ whole genome shotgun (WGS) entry which is preliminary data.</text>
</comment>
<dbReference type="HOGENOM" id="CLU_029423_0_1_10"/>
<comment type="subcellular location">
    <subcellularLocation>
        <location evidence="1">Membrane</location>
        <topology evidence="1">Multi-pass membrane protein</topology>
    </subcellularLocation>
</comment>
<dbReference type="Pfam" id="PF01040">
    <property type="entry name" value="UbiA"/>
    <property type="match status" value="1"/>
</dbReference>
<feature type="transmembrane region" description="Helical" evidence="6">
    <location>
        <begin position="160"/>
        <end position="178"/>
    </location>
</feature>
<dbReference type="EMBL" id="AGEK01000028">
    <property type="protein sequence ID" value="EHO69673.1"/>
    <property type="molecule type" value="Genomic_DNA"/>
</dbReference>
<evidence type="ECO:0000313" key="8">
    <source>
        <dbReference type="Proteomes" id="UP000003167"/>
    </source>
</evidence>
<accession>H1HMY6</accession>
<name>H1HMY6_9BACT</name>
<evidence type="ECO:0000256" key="4">
    <source>
        <dbReference type="ARBA" id="ARBA00022989"/>
    </source>
</evidence>
<dbReference type="OrthoDB" id="9803632at2"/>
<evidence type="ECO:0000256" key="5">
    <source>
        <dbReference type="ARBA" id="ARBA00023136"/>
    </source>
</evidence>
<keyword evidence="5 6" id="KW-0472">Membrane</keyword>
<dbReference type="InterPro" id="IPR000537">
    <property type="entry name" value="UbiA_prenyltransferase"/>
</dbReference>
<dbReference type="CDD" id="cd13963">
    <property type="entry name" value="PT_UbiA_2"/>
    <property type="match status" value="1"/>
</dbReference>
<dbReference type="RefSeq" id="WP_008565524.1">
    <property type="nucleotide sequence ID" value="NZ_JH594504.1"/>
</dbReference>
<dbReference type="Gene3D" id="1.10.357.140">
    <property type="entry name" value="UbiA prenyltransferase"/>
    <property type="match status" value="1"/>
</dbReference>
<evidence type="ECO:0000256" key="6">
    <source>
        <dbReference type="SAM" id="Phobius"/>
    </source>
</evidence>
<keyword evidence="4 6" id="KW-1133">Transmembrane helix</keyword>
<reference evidence="7 8" key="1">
    <citation type="submission" date="2011-12" db="EMBL/GenBank/DDBJ databases">
        <title>The Genome Sequence of Prevotella maculosa OT 289.</title>
        <authorList>
            <consortium name="The Broad Institute Genome Sequencing Platform"/>
            <person name="Earl A."/>
            <person name="Ward D."/>
            <person name="Feldgarden M."/>
            <person name="Gevers D."/>
            <person name="Izard J."/>
            <person name="Blanton J.M."/>
            <person name="Mathney J."/>
            <person name="Tanner A.C."/>
            <person name="Dewhirst F.E."/>
            <person name="Young S.K."/>
            <person name="Zeng Q."/>
            <person name="Gargeya S."/>
            <person name="Fitzgerald M."/>
            <person name="Haas B."/>
            <person name="Abouelleil A."/>
            <person name="Alvarado L."/>
            <person name="Arachchi H.M."/>
            <person name="Berlin A."/>
            <person name="Chapman S.B."/>
            <person name="Gearin G."/>
            <person name="Goldberg J."/>
            <person name="Griggs A."/>
            <person name="Gujja S."/>
            <person name="Hansen M."/>
            <person name="Heiman D."/>
            <person name="Howarth C."/>
            <person name="Larimer J."/>
            <person name="Lui A."/>
            <person name="MacDonald P.J.P."/>
            <person name="McCowen C."/>
            <person name="Montmayeur A."/>
            <person name="Murphy C."/>
            <person name="Neiman D."/>
            <person name="Pearson M."/>
            <person name="Priest M."/>
            <person name="Roberts A."/>
            <person name="Saif S."/>
            <person name="Shea T."/>
            <person name="Sisk P."/>
            <person name="Stolte C."/>
            <person name="Sykes S."/>
            <person name="Wortman J."/>
            <person name="Nusbaum C."/>
            <person name="Birren B."/>
        </authorList>
    </citation>
    <scope>NUCLEOTIDE SEQUENCE [LARGE SCALE GENOMIC DNA]</scope>
    <source>
        <strain evidence="7 8">OT 289</strain>
    </source>
</reference>
<feature type="transmembrane region" description="Helical" evidence="6">
    <location>
        <begin position="38"/>
        <end position="57"/>
    </location>
</feature>
<keyword evidence="2" id="KW-1003">Cell membrane</keyword>
<gene>
    <name evidence="7" type="ORF">HMPREF9944_01530</name>
</gene>
<organism evidence="7 8">
    <name type="scientific">Segatella maculosa OT 289</name>
    <dbReference type="NCBI Taxonomy" id="999422"/>
    <lineage>
        <taxon>Bacteria</taxon>
        <taxon>Pseudomonadati</taxon>
        <taxon>Bacteroidota</taxon>
        <taxon>Bacteroidia</taxon>
        <taxon>Bacteroidales</taxon>
        <taxon>Prevotellaceae</taxon>
        <taxon>Segatella</taxon>
    </lineage>
</organism>
<feature type="transmembrane region" description="Helical" evidence="6">
    <location>
        <begin position="199"/>
        <end position="226"/>
    </location>
</feature>
<feature type="transmembrane region" description="Helical" evidence="6">
    <location>
        <begin position="77"/>
        <end position="105"/>
    </location>
</feature>
<evidence type="ECO:0000313" key="7">
    <source>
        <dbReference type="EMBL" id="EHO69673.1"/>
    </source>
</evidence>
<evidence type="ECO:0008006" key="9">
    <source>
        <dbReference type="Google" id="ProtNLM"/>
    </source>
</evidence>